<reference evidence="2 3" key="1">
    <citation type="submission" date="2016-08" db="EMBL/GenBank/DDBJ databases">
        <authorList>
            <person name="Seilhamer J.J."/>
        </authorList>
    </citation>
    <scope>NUCLEOTIDE SEQUENCE [LARGE SCALE GENOMIC DNA]</scope>
    <source>
        <strain evidence="2 3">ANC 4874</strain>
    </source>
</reference>
<evidence type="ECO:0000256" key="1">
    <source>
        <dbReference type="SAM" id="Phobius"/>
    </source>
</evidence>
<keyword evidence="1" id="KW-0472">Membrane</keyword>
<name>A0A1C4GZ05_9GAMM</name>
<keyword evidence="1" id="KW-1133">Transmembrane helix</keyword>
<feature type="transmembrane region" description="Helical" evidence="1">
    <location>
        <begin position="20"/>
        <end position="41"/>
    </location>
</feature>
<proteinExistence type="predicted"/>
<sequence length="107" mass="12672">MHIAIQKIIRFKAELKLEYLYNILIVFIITIILFLASFALYRPISVLQFKNIIHLSTQASYPDTQVIALMLVQQHKVSHVQYFKLMQAYQWELKQAHQLPPFQADKK</sequence>
<accession>A0A1C4GZ05</accession>
<evidence type="ECO:0000313" key="3">
    <source>
        <dbReference type="Proteomes" id="UP000243661"/>
    </source>
</evidence>
<dbReference type="Proteomes" id="UP000243661">
    <property type="component" value="Unassembled WGS sequence"/>
</dbReference>
<evidence type="ECO:0000313" key="2">
    <source>
        <dbReference type="EMBL" id="SCC73374.1"/>
    </source>
</evidence>
<dbReference type="EMBL" id="FMBK01000020">
    <property type="protein sequence ID" value="SCC73374.1"/>
    <property type="molecule type" value="Genomic_DNA"/>
</dbReference>
<organism evidence="2 3">
    <name type="scientific">Acinetobacter albensis</name>
    <dbReference type="NCBI Taxonomy" id="1673609"/>
    <lineage>
        <taxon>Bacteria</taxon>
        <taxon>Pseudomonadati</taxon>
        <taxon>Pseudomonadota</taxon>
        <taxon>Gammaproteobacteria</taxon>
        <taxon>Moraxellales</taxon>
        <taxon>Moraxellaceae</taxon>
        <taxon>Acinetobacter</taxon>
    </lineage>
</organism>
<dbReference type="RefSeq" id="WP_053577806.1">
    <property type="nucleotide sequence ID" value="NZ_JADEZY010000010.1"/>
</dbReference>
<dbReference type="OrthoDB" id="6713346at2"/>
<keyword evidence="1" id="KW-0812">Transmembrane</keyword>
<gene>
    <name evidence="2" type="ORF">GA0116959_12028</name>
</gene>
<dbReference type="AlphaFoldDB" id="A0A1C4GZ05"/>
<protein>
    <submittedName>
        <fullName evidence="2">Uncharacterized protein</fullName>
    </submittedName>
</protein>